<dbReference type="InterPro" id="IPR052808">
    <property type="entry name" value="GPCR_Mth-like"/>
</dbReference>
<evidence type="ECO:0000313" key="4">
    <source>
        <dbReference type="EMBL" id="CAH0105205.1"/>
    </source>
</evidence>
<dbReference type="Gene3D" id="1.20.1070.10">
    <property type="entry name" value="Rhodopsin 7-helix transmembrane proteins"/>
    <property type="match status" value="1"/>
</dbReference>
<feature type="transmembrane region" description="Helical" evidence="2">
    <location>
        <begin position="554"/>
        <end position="572"/>
    </location>
</feature>
<organism evidence="4 5">
    <name type="scientific">Daphnia galeata</name>
    <dbReference type="NCBI Taxonomy" id="27404"/>
    <lineage>
        <taxon>Eukaryota</taxon>
        <taxon>Metazoa</taxon>
        <taxon>Ecdysozoa</taxon>
        <taxon>Arthropoda</taxon>
        <taxon>Crustacea</taxon>
        <taxon>Branchiopoda</taxon>
        <taxon>Diplostraca</taxon>
        <taxon>Cladocera</taxon>
        <taxon>Anomopoda</taxon>
        <taxon>Daphniidae</taxon>
        <taxon>Daphnia</taxon>
    </lineage>
</organism>
<evidence type="ECO:0000256" key="1">
    <source>
        <dbReference type="SAM" id="MobiDB-lite"/>
    </source>
</evidence>
<keyword evidence="5" id="KW-1185">Reference proteome</keyword>
<feature type="transmembrane region" description="Helical" evidence="2">
    <location>
        <begin position="584"/>
        <end position="607"/>
    </location>
</feature>
<dbReference type="PANTHER" id="PTHR46953:SF1">
    <property type="entry name" value="G-PROTEIN COUPLED RECEPTOR MTH-LIKE 1-RELATED"/>
    <property type="match status" value="1"/>
</dbReference>
<evidence type="ECO:0008006" key="6">
    <source>
        <dbReference type="Google" id="ProtNLM"/>
    </source>
</evidence>
<dbReference type="AlphaFoldDB" id="A0A8J2RIA2"/>
<feature type="transmembrane region" description="Helical" evidence="2">
    <location>
        <begin position="459"/>
        <end position="478"/>
    </location>
</feature>
<dbReference type="OrthoDB" id="6134459at2759"/>
<gene>
    <name evidence="4" type="ORF">DGAL_LOCUS8220</name>
</gene>
<dbReference type="EMBL" id="CAKKLH010000177">
    <property type="protein sequence ID" value="CAH0105205.1"/>
    <property type="molecule type" value="Genomic_DNA"/>
</dbReference>
<accession>A0A8J2RIA2</accession>
<protein>
    <recommendedName>
        <fullName evidence="6">G-protein coupled receptors family 2 profile 2 domain-containing protein</fullName>
    </recommendedName>
</protein>
<dbReference type="Proteomes" id="UP000789390">
    <property type="component" value="Unassembled WGS sequence"/>
</dbReference>
<feature type="transmembrane region" description="Helical" evidence="2">
    <location>
        <begin position="498"/>
        <end position="516"/>
    </location>
</feature>
<feature type="chain" id="PRO_5035197042" description="G-protein coupled receptors family 2 profile 2 domain-containing protein" evidence="3">
    <location>
        <begin position="23"/>
        <end position="674"/>
    </location>
</feature>
<evidence type="ECO:0000256" key="2">
    <source>
        <dbReference type="SAM" id="Phobius"/>
    </source>
</evidence>
<name>A0A8J2RIA2_9CRUS</name>
<reference evidence="4" key="1">
    <citation type="submission" date="2021-11" db="EMBL/GenBank/DDBJ databases">
        <authorList>
            <person name="Schell T."/>
        </authorList>
    </citation>
    <scope>NUCLEOTIDE SEQUENCE</scope>
    <source>
        <strain evidence="4">M5</strain>
    </source>
</reference>
<sequence>MGLIKGTFITVSLVSLMFIVKSDNSSLSTLPLPLPLQAPSIIESKNQFVVRKCCEPNYLYNINMADNITEEEDRCVKYSISSSHPLKSPQFQLLLGSKESFPSNGYDVQIDTGFPRNCTPDSNGFLLDALYPQESMRDLFRALSSGQLLVPNRFVFFEFDSYCIDDYAEERNFSKASRRALICINQTREFPETAIDDSGKLRLDFIKFDTDGDREFASKFVGRKVIRKCCPHGESMDTLFDNHGWAACRRNENLATLFFDQLQSEDMSRDLFFRFVDLPSTSIYAFYCPDEEPQNFIIESEFSTDGLELTEPPITTESSFTTDPPLTAEPESTSTNDPLASSSAIRIPKCCPPGHETGAEYNTQVFHCITLEPFKRYRPVFLLISIVALSMTFVIYFFVPASGASKLILQSKGKKKAGYSSTSYINYWAFIAPFSWLTVSTTTASLVSNDKLFIPYSAFGWGVPSLAMISVIITQFQSTAMGISDTVNPNMGLVRCSFPLGALLSMDIYFFLSLMFNSNLMHCWQKQQGTAIRSNRRPSTASKEHEDLKMATKLFFITGVPWIFEFFTTYVYELKYGLYTKLWYFWEFCQLLNTLRGVFIFVNFIILNRDVRRFLWLGMKNIFSRKLFSPSEDEDNTATYHADDEGTCSTSASVTTEQTTSTSINKSSNEFSIL</sequence>
<evidence type="ECO:0000256" key="3">
    <source>
        <dbReference type="SAM" id="SignalP"/>
    </source>
</evidence>
<keyword evidence="2" id="KW-0812">Transmembrane</keyword>
<feature type="region of interest" description="Disordered" evidence="1">
    <location>
        <begin position="313"/>
        <end position="341"/>
    </location>
</feature>
<evidence type="ECO:0000313" key="5">
    <source>
        <dbReference type="Proteomes" id="UP000789390"/>
    </source>
</evidence>
<feature type="transmembrane region" description="Helical" evidence="2">
    <location>
        <begin position="380"/>
        <end position="399"/>
    </location>
</feature>
<feature type="transmembrane region" description="Helical" evidence="2">
    <location>
        <begin position="425"/>
        <end position="447"/>
    </location>
</feature>
<dbReference type="PANTHER" id="PTHR46953">
    <property type="entry name" value="G-PROTEIN COUPLED RECEPTOR MTH-LIKE 1-RELATED"/>
    <property type="match status" value="1"/>
</dbReference>
<keyword evidence="2" id="KW-0472">Membrane</keyword>
<keyword evidence="2" id="KW-1133">Transmembrane helix</keyword>
<keyword evidence="3" id="KW-0732">Signal</keyword>
<feature type="signal peptide" evidence="3">
    <location>
        <begin position="1"/>
        <end position="22"/>
    </location>
</feature>
<comment type="caution">
    <text evidence="4">The sequence shown here is derived from an EMBL/GenBank/DDBJ whole genome shotgun (WGS) entry which is preliminary data.</text>
</comment>
<proteinExistence type="predicted"/>